<dbReference type="Gene3D" id="3.30.60.30">
    <property type="match status" value="1"/>
</dbReference>
<accession>A0A7W3LT40</accession>
<dbReference type="RefSeq" id="WP_182845963.1">
    <property type="nucleotide sequence ID" value="NZ_BAAALP010000097.1"/>
</dbReference>
<keyword evidence="2" id="KW-1185">Reference proteome</keyword>
<name>A0A7W3LT40_ACTNM</name>
<evidence type="ECO:0000313" key="1">
    <source>
        <dbReference type="EMBL" id="MBA8953824.1"/>
    </source>
</evidence>
<dbReference type="Proteomes" id="UP000572680">
    <property type="component" value="Unassembled WGS sequence"/>
</dbReference>
<proteinExistence type="predicted"/>
<gene>
    <name evidence="1" type="ORF">HNR61_005477</name>
</gene>
<reference evidence="1 2" key="1">
    <citation type="submission" date="2020-08" db="EMBL/GenBank/DDBJ databases">
        <title>Genomic Encyclopedia of Type Strains, Phase IV (KMG-IV): sequencing the most valuable type-strain genomes for metagenomic binning, comparative biology and taxonomic classification.</title>
        <authorList>
            <person name="Goeker M."/>
        </authorList>
    </citation>
    <scope>NUCLEOTIDE SEQUENCE [LARGE SCALE GENOMIC DNA]</scope>
    <source>
        <strain evidence="1 2">DSM 44197</strain>
    </source>
</reference>
<dbReference type="AlphaFoldDB" id="A0A7W3LT40"/>
<dbReference type="EMBL" id="JACJIA010000007">
    <property type="protein sequence ID" value="MBA8953824.1"/>
    <property type="molecule type" value="Genomic_DNA"/>
</dbReference>
<evidence type="ECO:0008006" key="3">
    <source>
        <dbReference type="Google" id="ProtNLM"/>
    </source>
</evidence>
<sequence length="118" mass="12565">MRRTDRHPAHHPARRPTRRTVRVLAPTLLALAWLGTVGPAAPAPQPAPAPPAVQLSHVGAAPVHAERCADACPTVHDPVTCTFDNGDVQVFGNRCEATRHACRAGLRIVSCARGVRAH</sequence>
<evidence type="ECO:0000313" key="2">
    <source>
        <dbReference type="Proteomes" id="UP000572680"/>
    </source>
</evidence>
<comment type="caution">
    <text evidence="1">The sequence shown here is derived from an EMBL/GenBank/DDBJ whole genome shotgun (WGS) entry which is preliminary data.</text>
</comment>
<protein>
    <recommendedName>
        <fullName evidence="3">Kazal-like domain-containing protein</fullName>
    </recommendedName>
</protein>
<organism evidence="1 2">
    <name type="scientific">Actinomadura namibiensis</name>
    <dbReference type="NCBI Taxonomy" id="182080"/>
    <lineage>
        <taxon>Bacteria</taxon>
        <taxon>Bacillati</taxon>
        <taxon>Actinomycetota</taxon>
        <taxon>Actinomycetes</taxon>
        <taxon>Streptosporangiales</taxon>
        <taxon>Thermomonosporaceae</taxon>
        <taxon>Actinomadura</taxon>
    </lineage>
</organism>